<dbReference type="Proteomes" id="UP000053149">
    <property type="component" value="Unassembled WGS sequence"/>
</dbReference>
<accession>A0A093BZB2</accession>
<protein>
    <submittedName>
        <fullName evidence="1">Uncharacterized protein</fullName>
    </submittedName>
</protein>
<name>A0A093BZB2_9AVES</name>
<evidence type="ECO:0000313" key="1">
    <source>
        <dbReference type="EMBL" id="KFV09030.1"/>
    </source>
</evidence>
<organism evidence="1 2">
    <name type="scientific">Pterocles gutturalis</name>
    <name type="common">yellow-throated sandgrouse</name>
    <dbReference type="NCBI Taxonomy" id="240206"/>
    <lineage>
        <taxon>Eukaryota</taxon>
        <taxon>Metazoa</taxon>
        <taxon>Chordata</taxon>
        <taxon>Craniata</taxon>
        <taxon>Vertebrata</taxon>
        <taxon>Euteleostomi</taxon>
        <taxon>Archelosauria</taxon>
        <taxon>Archosauria</taxon>
        <taxon>Dinosauria</taxon>
        <taxon>Saurischia</taxon>
        <taxon>Theropoda</taxon>
        <taxon>Coelurosauria</taxon>
        <taxon>Aves</taxon>
        <taxon>Neognathae</taxon>
        <taxon>Neoaves</taxon>
        <taxon>Columbimorphae</taxon>
        <taxon>Pterocliformes</taxon>
        <taxon>Pteroclidae</taxon>
        <taxon>Pterocles</taxon>
    </lineage>
</organism>
<keyword evidence="2" id="KW-1185">Reference proteome</keyword>
<dbReference type="EMBL" id="KL236238">
    <property type="protein sequence ID" value="KFV09030.1"/>
    <property type="molecule type" value="Genomic_DNA"/>
</dbReference>
<dbReference type="AlphaFoldDB" id="A0A093BZB2"/>
<gene>
    <name evidence="1" type="ORF">N339_12426</name>
</gene>
<reference evidence="1 2" key="1">
    <citation type="submission" date="2014-04" db="EMBL/GenBank/DDBJ databases">
        <title>Genome evolution of avian class.</title>
        <authorList>
            <person name="Zhang G."/>
            <person name="Li C."/>
        </authorList>
    </citation>
    <scope>NUCLEOTIDE SEQUENCE [LARGE SCALE GENOMIC DNA]</scope>
    <source>
        <strain evidence="1">BGI_N339</strain>
    </source>
</reference>
<proteinExistence type="predicted"/>
<sequence length="35" mass="3802">MAGRQGSGRVTGRTHRILTIILMLWNHQVCGQGPG</sequence>
<feature type="non-terminal residue" evidence="1">
    <location>
        <position position="35"/>
    </location>
</feature>
<evidence type="ECO:0000313" key="2">
    <source>
        <dbReference type="Proteomes" id="UP000053149"/>
    </source>
</evidence>